<sequence>MVAFERRDGAFGLGIVGRLDWGLDQVYGTILFEAFLHACQSFDRARQQHHGWNAVRDTLCGKVADLVKHQQPLITVPHASRPEKRSSFSVSDTPPVSNSAPGFAGPQERLRQRSSHPTKEALNRMRRQRLKVGMR</sequence>
<dbReference type="AlphaFoldDB" id="A0A402BDP7"/>
<feature type="compositionally biased region" description="Basic residues" evidence="1">
    <location>
        <begin position="124"/>
        <end position="135"/>
    </location>
</feature>
<dbReference type="RefSeq" id="WP_126629732.1">
    <property type="nucleotide sequence ID" value="NZ_BIFT01000002.1"/>
</dbReference>
<accession>A0A402BDP7</accession>
<reference evidence="3" key="1">
    <citation type="submission" date="2018-12" db="EMBL/GenBank/DDBJ databases">
        <title>Tengunoibacter tsumagoiensis gen. nov., sp. nov., Dictyobacter kobayashii sp. nov., D. alpinus sp. nov., and D. joshuensis sp. nov. and description of Dictyobacteraceae fam. nov. within the order Ktedonobacterales isolated from Tengu-no-mugimeshi.</title>
        <authorList>
            <person name="Wang C.M."/>
            <person name="Zheng Y."/>
            <person name="Sakai Y."/>
            <person name="Toyoda A."/>
            <person name="Minakuchi Y."/>
            <person name="Abe K."/>
            <person name="Yokota A."/>
            <person name="Yabe S."/>
        </authorList>
    </citation>
    <scope>NUCLEOTIDE SEQUENCE [LARGE SCALE GENOMIC DNA]</scope>
    <source>
        <strain evidence="3">Uno16</strain>
    </source>
</reference>
<gene>
    <name evidence="2" type="ORF">KDA_49590</name>
</gene>
<evidence type="ECO:0000313" key="2">
    <source>
        <dbReference type="EMBL" id="GCE29475.1"/>
    </source>
</evidence>
<evidence type="ECO:0000256" key="1">
    <source>
        <dbReference type="SAM" id="MobiDB-lite"/>
    </source>
</evidence>
<protein>
    <submittedName>
        <fullName evidence="2">Uncharacterized protein</fullName>
    </submittedName>
</protein>
<feature type="compositionally biased region" description="Polar residues" evidence="1">
    <location>
        <begin position="87"/>
        <end position="100"/>
    </location>
</feature>
<feature type="region of interest" description="Disordered" evidence="1">
    <location>
        <begin position="74"/>
        <end position="135"/>
    </location>
</feature>
<name>A0A402BDP7_9CHLR</name>
<evidence type="ECO:0000313" key="3">
    <source>
        <dbReference type="Proteomes" id="UP000287171"/>
    </source>
</evidence>
<keyword evidence="3" id="KW-1185">Reference proteome</keyword>
<dbReference type="Proteomes" id="UP000287171">
    <property type="component" value="Unassembled WGS sequence"/>
</dbReference>
<proteinExistence type="predicted"/>
<dbReference type="EMBL" id="BIFT01000002">
    <property type="protein sequence ID" value="GCE29475.1"/>
    <property type="molecule type" value="Genomic_DNA"/>
</dbReference>
<organism evidence="2 3">
    <name type="scientific">Dictyobacter alpinus</name>
    <dbReference type="NCBI Taxonomy" id="2014873"/>
    <lineage>
        <taxon>Bacteria</taxon>
        <taxon>Bacillati</taxon>
        <taxon>Chloroflexota</taxon>
        <taxon>Ktedonobacteria</taxon>
        <taxon>Ktedonobacterales</taxon>
        <taxon>Dictyobacteraceae</taxon>
        <taxon>Dictyobacter</taxon>
    </lineage>
</organism>
<comment type="caution">
    <text evidence="2">The sequence shown here is derived from an EMBL/GenBank/DDBJ whole genome shotgun (WGS) entry which is preliminary data.</text>
</comment>